<proteinExistence type="predicted"/>
<organism evidence="1 2">
    <name type="scientific">Phlebia brevispora</name>
    <dbReference type="NCBI Taxonomy" id="194682"/>
    <lineage>
        <taxon>Eukaryota</taxon>
        <taxon>Fungi</taxon>
        <taxon>Dikarya</taxon>
        <taxon>Basidiomycota</taxon>
        <taxon>Agaricomycotina</taxon>
        <taxon>Agaricomycetes</taxon>
        <taxon>Polyporales</taxon>
        <taxon>Meruliaceae</taxon>
        <taxon>Phlebia</taxon>
    </lineage>
</organism>
<name>A0ACC1TED0_9APHY</name>
<dbReference type="Proteomes" id="UP001148662">
    <property type="component" value="Unassembled WGS sequence"/>
</dbReference>
<keyword evidence="2" id="KW-1185">Reference proteome</keyword>
<gene>
    <name evidence="1" type="ORF">NM688_g379</name>
</gene>
<protein>
    <submittedName>
        <fullName evidence="1">Uncharacterized protein</fullName>
    </submittedName>
</protein>
<evidence type="ECO:0000313" key="1">
    <source>
        <dbReference type="EMBL" id="KAJ3559389.1"/>
    </source>
</evidence>
<sequence length="1235" mass="135798">MTAIEENIPYWQIFLSNCLHLAGITIYYYDYLLTASDEYNIMWKASRSIGSWLYFANRYFSFFVNIIVLYGSFGRFTHVKLFQVYLIPGCSPYCVSNNSRPATRVVLGTWTLGITLFAIGTWASVKTTGNDSGMSLFEGCHVAINTLEGAARTAVAWESLFVFDVAVFILTFWKELAERTQSLVRPNNVLIYVVRQGSVYFVVMAIAHLANIVTFYALQPELRGTLSTLASNVSVILISRLMLGLQKTAQGYLSGTGTTADAGTTTRGKSHTAMFTTLPTMYEVQEPAASGGETGSPYSHEEAGGSTKSHAEGGSRGNYDPKSPNHAALDTTCGLHFWPEKKTVVLFSVNEALLELCMSSASSPRGKRAAPPTDRTDARCAPFLASLEPRTGSSFGQPESTTWSPNPGRPPAASLFPRPKRAISSTGIRPQIRRASVSALPRTGAIHTVSGQPKAQRTSKTSHRLVELPSAPQTRPLPPDEEEQFQHGYETDRGVRDVKSEGERMSKEQRRKAGFKRITAYCVAEGFKMNILASFLKREHNVQPRIFDEAMHVMYHLPLLPGYGPGSNIRSSVPPPASTPTIDYPIPQPSDAENHPEEGLAYFSVPSRSAELEGFVTSGSPHIASTSPQVASSPPHPEFMSETEAHTPMPPSEGTPRPSAKQLQQVEPDSFAEAVFFAYGVAVFFGLDENQEQSILEDIQGAGVMQKALKEERWEIEECHFEYNPYIAYPRIYNDFFTFKYHSVLSTISVAHALAQSTLLARYETLAHAILSSEETTSIPTHLALTGKLKLSRTEALKITGKLFKLRRDVNLVSNVLDVPEVFWEEGQASVRALYDAVRDYMEISIRVGVLNEKLAVAEDLLGAIHDSLNEHVMDRITWIIIWLIVVACLVEFGEVLARLVVHATGASRESISLPDPGTIANMTREEAIWTLQQLWITIPYIMVIASDKTSGLAFDFARTSFQSQNDVMNGHPDILAVCIFIAQLPFSTMSSGAGSTPKVTTKSGGNPRTMAIGMAVVAAALGGFYYTQFYVHKRDDQTCSIYAIMASNRIVDDGFLQARAGLPNLGIQRDDVTEAQPTPKVGGSPRTMLIGMGFVGSCLLAFYFAQFRVHKNDNQTWIARHGQQPGNDNPAVPGQYRRRIISVDKNLEPSTRSSSVPLRGSGDKSESVRETLMSVALGKGTDPDPSVPENPGNMQEPTPQRRNSSGSHYTKAGYYAESYKKRPEDPNAPKQGRS</sequence>
<reference evidence="1" key="1">
    <citation type="submission" date="2022-07" db="EMBL/GenBank/DDBJ databases">
        <title>Genome Sequence of Phlebia brevispora.</title>
        <authorList>
            <person name="Buettner E."/>
        </authorList>
    </citation>
    <scope>NUCLEOTIDE SEQUENCE</scope>
    <source>
        <strain evidence="1">MPL23</strain>
    </source>
</reference>
<accession>A0ACC1TED0</accession>
<comment type="caution">
    <text evidence="1">The sequence shown here is derived from an EMBL/GenBank/DDBJ whole genome shotgun (WGS) entry which is preliminary data.</text>
</comment>
<evidence type="ECO:0000313" key="2">
    <source>
        <dbReference type="Proteomes" id="UP001148662"/>
    </source>
</evidence>
<dbReference type="EMBL" id="JANHOG010000029">
    <property type="protein sequence ID" value="KAJ3559389.1"/>
    <property type="molecule type" value="Genomic_DNA"/>
</dbReference>